<accession>A0A1G2EXZ2</accession>
<dbReference type="PANTHER" id="PTHR34179:SF1">
    <property type="entry name" value="TUMOR PROTEIN P53-INDUCIBLE PROTEIN 13"/>
    <property type="match status" value="1"/>
</dbReference>
<sequence length="205" mass="23115">MEEQAYQSKKEARETRREEEREALRRKIFTRKVKKYAIAAIILAVLGYGAYFLFKNFAPDGEDFSVEIPLMDEKSHVAVGSLLPEYNSNPPTSGPHYSQTARSGFRSETIPDQHIIHNLEHGDVWISFHPGVSEEIKKELKQFAAAKVIITPRDANDTDIALASWGRLDKFNIENGDLPVKRIRNFIKLHSNQGPEKIPGASGGI</sequence>
<feature type="transmembrane region" description="Helical" evidence="2">
    <location>
        <begin position="36"/>
        <end position="54"/>
    </location>
</feature>
<feature type="region of interest" description="Disordered" evidence="1">
    <location>
        <begin position="1"/>
        <end position="20"/>
    </location>
</feature>
<evidence type="ECO:0000256" key="1">
    <source>
        <dbReference type="SAM" id="MobiDB-lite"/>
    </source>
</evidence>
<keyword evidence="2" id="KW-0812">Transmembrane</keyword>
<dbReference type="Pfam" id="PF11303">
    <property type="entry name" value="DUF3105"/>
    <property type="match status" value="1"/>
</dbReference>
<gene>
    <name evidence="3" type="ORF">A2931_02090</name>
</gene>
<reference evidence="3 4" key="1">
    <citation type="journal article" date="2016" name="Nat. Commun.">
        <title>Thousands of microbial genomes shed light on interconnected biogeochemical processes in an aquifer system.</title>
        <authorList>
            <person name="Anantharaman K."/>
            <person name="Brown C.T."/>
            <person name="Hug L.A."/>
            <person name="Sharon I."/>
            <person name="Castelle C.J."/>
            <person name="Probst A.J."/>
            <person name="Thomas B.C."/>
            <person name="Singh A."/>
            <person name="Wilkins M.J."/>
            <person name="Karaoz U."/>
            <person name="Brodie E.L."/>
            <person name="Williams K.H."/>
            <person name="Hubbard S.S."/>
            <person name="Banfield J.F."/>
        </authorList>
    </citation>
    <scope>NUCLEOTIDE SEQUENCE [LARGE SCALE GENOMIC DNA]</scope>
</reference>
<dbReference type="InterPro" id="IPR021454">
    <property type="entry name" value="DUF3105"/>
</dbReference>
<name>A0A1G2EXZ2_9BACT</name>
<feature type="compositionally biased region" description="Basic and acidic residues" evidence="1">
    <location>
        <begin position="8"/>
        <end position="20"/>
    </location>
</feature>
<dbReference type="GO" id="GO:0005737">
    <property type="term" value="C:cytoplasm"/>
    <property type="evidence" value="ECO:0007669"/>
    <property type="project" value="TreeGrafter"/>
</dbReference>
<evidence type="ECO:0000256" key="2">
    <source>
        <dbReference type="SAM" id="Phobius"/>
    </source>
</evidence>
<keyword evidence="2" id="KW-0472">Membrane</keyword>
<dbReference type="Proteomes" id="UP000177486">
    <property type="component" value="Unassembled WGS sequence"/>
</dbReference>
<protein>
    <recommendedName>
        <fullName evidence="5">DUF3105 domain-containing protein</fullName>
    </recommendedName>
</protein>
<dbReference type="PANTHER" id="PTHR34179">
    <property type="entry name" value="TUMOR PROTEIN P53-INDUCIBLE PROTEIN 13"/>
    <property type="match status" value="1"/>
</dbReference>
<evidence type="ECO:0000313" key="3">
    <source>
        <dbReference type="EMBL" id="OGZ30686.1"/>
    </source>
</evidence>
<dbReference type="EMBL" id="MHMQ01000015">
    <property type="protein sequence ID" value="OGZ30686.1"/>
    <property type="molecule type" value="Genomic_DNA"/>
</dbReference>
<dbReference type="AlphaFoldDB" id="A0A1G2EXZ2"/>
<organism evidence="3 4">
    <name type="scientific">Candidatus Niyogibacteria bacterium RIFCSPLOWO2_01_FULL_45_48</name>
    <dbReference type="NCBI Taxonomy" id="1801724"/>
    <lineage>
        <taxon>Bacteria</taxon>
        <taxon>Candidatus Niyogiibacteriota</taxon>
    </lineage>
</organism>
<evidence type="ECO:0000313" key="4">
    <source>
        <dbReference type="Proteomes" id="UP000177486"/>
    </source>
</evidence>
<comment type="caution">
    <text evidence="3">The sequence shown here is derived from an EMBL/GenBank/DDBJ whole genome shotgun (WGS) entry which is preliminary data.</text>
</comment>
<proteinExistence type="predicted"/>
<evidence type="ECO:0008006" key="5">
    <source>
        <dbReference type="Google" id="ProtNLM"/>
    </source>
</evidence>
<keyword evidence="2" id="KW-1133">Transmembrane helix</keyword>